<dbReference type="EMBL" id="CP001899">
    <property type="protein sequence ID" value="ADC64734.1"/>
    <property type="molecule type" value="Genomic_DNA"/>
</dbReference>
<reference evidence="2" key="1">
    <citation type="submission" date="2010-02" db="EMBL/GenBank/DDBJ databases">
        <title>Complete sequence of Ferroglobus placidus DSM 10642.</title>
        <authorList>
            <consortium name="US DOE Joint Genome Institute"/>
            <person name="Lucas S."/>
            <person name="Copeland A."/>
            <person name="Lapidus A."/>
            <person name="Cheng J.-F."/>
            <person name="Bruce D."/>
            <person name="Goodwin L."/>
            <person name="Pitluck S."/>
            <person name="Saunders E."/>
            <person name="Brettin T."/>
            <person name="Detter J.C."/>
            <person name="Han C."/>
            <person name="Tapia R."/>
            <person name="Larimer F."/>
            <person name="Land M."/>
            <person name="Hauser L."/>
            <person name="Kyrpides N."/>
            <person name="Ivanova N."/>
            <person name="Holmes D."/>
            <person name="Lovley D."/>
            <person name="Kyrpides N."/>
            <person name="Anderson I.J."/>
            <person name="Woyke T."/>
        </authorList>
    </citation>
    <scope>NUCLEOTIDE SEQUENCE [LARGE SCALE GENOMIC DNA]</scope>
    <source>
        <strain evidence="2">DSM 10642 / AEDII12DO</strain>
    </source>
</reference>
<dbReference type="HOGENOM" id="CLU_1063974_0_0_2"/>
<proteinExistence type="predicted"/>
<protein>
    <submittedName>
        <fullName evidence="1">Uncharacterized protein</fullName>
    </submittedName>
</protein>
<reference evidence="1 2" key="2">
    <citation type="journal article" date="2011" name="Stand. Genomic Sci.">
        <title>Complete genome sequence of Ferroglobus placidus AEDII12DO.</title>
        <authorList>
            <person name="Anderson I."/>
            <person name="Risso C."/>
            <person name="Holmes D."/>
            <person name="Lucas S."/>
            <person name="Copeland A."/>
            <person name="Lapidus A."/>
            <person name="Cheng J.F."/>
            <person name="Bruce D."/>
            <person name="Goodwin L."/>
            <person name="Pitluck S."/>
            <person name="Saunders E."/>
            <person name="Brettin T."/>
            <person name="Detter J.C."/>
            <person name="Han C."/>
            <person name="Tapia R."/>
            <person name="Larimer F."/>
            <person name="Land M."/>
            <person name="Hauser L."/>
            <person name="Woyke T."/>
            <person name="Lovley D."/>
            <person name="Kyrpides N."/>
            <person name="Ivanova N."/>
        </authorList>
    </citation>
    <scope>NUCLEOTIDE SEQUENCE [LARGE SCALE GENOMIC DNA]</scope>
    <source>
        <strain evidence="2">DSM 10642 / AEDII12DO</strain>
    </source>
</reference>
<dbReference type="PaxDb" id="589924-Ferp_0561"/>
<organism evidence="1 2">
    <name type="scientific">Ferroglobus placidus (strain DSM 10642 / AEDII12DO)</name>
    <dbReference type="NCBI Taxonomy" id="589924"/>
    <lineage>
        <taxon>Archaea</taxon>
        <taxon>Methanobacteriati</taxon>
        <taxon>Methanobacteriota</taxon>
        <taxon>Archaeoglobi</taxon>
        <taxon>Archaeoglobales</taxon>
        <taxon>Archaeoglobaceae</taxon>
        <taxon>Ferroglobus</taxon>
    </lineage>
</organism>
<sequence>MVFSRGEIMSVSAGMSESVSVVERMMDKLQLLNDLWKRVKVLPEITELANKVVIAEFGVEEHSSPFSYAGYNIRAILDDVRKELFRFVADLLVEDTNVRVDFADLYDRFKDFDAVEVARYIEEKYLRQADELAYREIVSRARALLPAHNVSLEKILKGRKLVLQYYLHWSYGKPYIHDFLEAASALEKLAKIVLWRVKPSTARGHAIYNAYWNDTTDEEVLQKKELGGPIEAVKVHKNGNIYFWFKSEEDAKKVAEVLLSE</sequence>
<evidence type="ECO:0000313" key="2">
    <source>
        <dbReference type="Proteomes" id="UP000002613"/>
    </source>
</evidence>
<name>D3S3A1_FERPA</name>
<dbReference type="AlphaFoldDB" id="D3S3A1"/>
<evidence type="ECO:0000313" key="1">
    <source>
        <dbReference type="EMBL" id="ADC64734.1"/>
    </source>
</evidence>
<gene>
    <name evidence="1" type="ordered locus">Ferp_0561</name>
</gene>
<dbReference type="KEGG" id="fpl:Ferp_0561"/>
<accession>D3S3A1</accession>
<dbReference type="STRING" id="589924.Ferp_0561"/>
<dbReference type="Proteomes" id="UP000002613">
    <property type="component" value="Chromosome"/>
</dbReference>
<keyword evidence="2" id="KW-1185">Reference proteome</keyword>